<dbReference type="OMA" id="GTTVQTC"/>
<feature type="binding site" evidence="4">
    <location>
        <position position="123"/>
    </location>
    <ligand>
        <name>Zn(2+)</name>
        <dbReference type="ChEBI" id="CHEBI:29105"/>
    </ligand>
</feature>
<feature type="binding site" evidence="4">
    <location>
        <position position="547"/>
    </location>
    <ligand>
        <name>Zn(2+)</name>
        <dbReference type="ChEBI" id="CHEBI:29105"/>
    </ligand>
</feature>
<keyword evidence="2 5" id="KW-0378">Hydrolase</keyword>
<accession>A0A1Y1IHA8</accession>
<dbReference type="Pfam" id="PF04734">
    <property type="entry name" value="Ceramidase_alk"/>
    <property type="match status" value="1"/>
</dbReference>
<dbReference type="GO" id="GO:0046872">
    <property type="term" value="F:metal ion binding"/>
    <property type="evidence" value="ECO:0007669"/>
    <property type="project" value="UniProtKB-KW"/>
</dbReference>
<reference evidence="10 11" key="1">
    <citation type="journal article" date="2014" name="Nat. Commun.">
        <title>Klebsormidium flaccidum genome reveals primary factors for plant terrestrial adaptation.</title>
        <authorList>
            <person name="Hori K."/>
            <person name="Maruyama F."/>
            <person name="Fujisawa T."/>
            <person name="Togashi T."/>
            <person name="Yamamoto N."/>
            <person name="Seo M."/>
            <person name="Sato S."/>
            <person name="Yamada T."/>
            <person name="Mori H."/>
            <person name="Tajima N."/>
            <person name="Moriyama T."/>
            <person name="Ikeuchi M."/>
            <person name="Watanabe M."/>
            <person name="Wada H."/>
            <person name="Kobayashi K."/>
            <person name="Saito M."/>
            <person name="Masuda T."/>
            <person name="Sasaki-Sekimoto Y."/>
            <person name="Mashiguchi K."/>
            <person name="Awai K."/>
            <person name="Shimojima M."/>
            <person name="Masuda S."/>
            <person name="Iwai M."/>
            <person name="Nobusawa T."/>
            <person name="Narise T."/>
            <person name="Kondo S."/>
            <person name="Saito H."/>
            <person name="Sato R."/>
            <person name="Murakawa M."/>
            <person name="Ihara Y."/>
            <person name="Oshima-Yamada Y."/>
            <person name="Ohtaka K."/>
            <person name="Satoh M."/>
            <person name="Sonobe K."/>
            <person name="Ishii M."/>
            <person name="Ohtani R."/>
            <person name="Kanamori-Sato M."/>
            <person name="Honoki R."/>
            <person name="Miyazaki D."/>
            <person name="Mochizuki H."/>
            <person name="Umetsu J."/>
            <person name="Higashi K."/>
            <person name="Shibata D."/>
            <person name="Kamiya Y."/>
            <person name="Sato N."/>
            <person name="Nakamura Y."/>
            <person name="Tabata S."/>
            <person name="Ida S."/>
            <person name="Kurokawa K."/>
            <person name="Ohta H."/>
        </authorList>
    </citation>
    <scope>NUCLEOTIDE SEQUENCE [LARGE SCALE GENOMIC DNA]</scope>
    <source>
        <strain evidence="10 11">NIES-2285</strain>
    </source>
</reference>
<proteinExistence type="inferred from homology"/>
<keyword evidence="7" id="KW-0732">Signal</keyword>
<gene>
    <name evidence="10" type="ORF">KFL_004020020</name>
</gene>
<sequence>MDVRGRSLVLLAAFAAFVHTGCTGNAVSGEYLVGVGSYDVTGPAAHVNMMGYAHPAQTAAGVHLRLHSRAFIIGETEGGPRVVFVSVDACMASQAVTHEVLQRLQNRYGDLYTEQNVVISGIHTHSGPGGYLQYVTYAITSLGFVRQSFDALVDGIERSIVQAHESLRPGSVYLNEGELLDANINRSPNAYASNPPEERARYAHDTDKEMVLLRLENSNGDERGAISWFAVHCTSMNNTNRLISGDNKGVASRLIEDWKNGRRTGSGGRVGDLVSTTTSETESSRRMEGSVDSRGKASISELREELAKTEKKHLTGDLGSAGGSSHRRRLARVQCDGGACAVNPGFVAAFAQSNVGDTSPNVLGAFCIDTGEPCAANTSTCGGRNELCHGRGPGWPDDSVSNYVIGERQFLKARALYEAAKTAGRRLEGPVDSRHAFIDMANVSVVLEDGASARTCKPAMGFSFAAGTTDGPGAFDFTQGDAHGNPFWRLVSSFLHRPSPEQITCHHPKPILLDTGEINVPYPWEPSVVPISILRVGQLFILGVPGEFTTMAGRRLREAVERVLAEARAFPPGGKVVIAGLANTYASYITTFEEYQVQRYEGASTLYGPHTLRAYIQEFSRLARALARGEAVDRGPEPPNLLARQLGFLPPVLEDTVPFGVQFGEPILDVPKESVFSTNQTVSATFWTGCPRNDLRTNGTFALVERHVAVSDSWGPAYDDDDYSLKYHWRRPSPLFPGHSVAELEWKIPPGVEAGVYRLRHFGAAKPSLFFPAIKQFSGASRPFVVVS</sequence>
<keyword evidence="4" id="KW-0862">Zinc</keyword>
<comment type="similarity">
    <text evidence="1 5">Belongs to the neutral ceramidase family.</text>
</comment>
<evidence type="ECO:0000313" key="11">
    <source>
        <dbReference type="Proteomes" id="UP000054558"/>
    </source>
</evidence>
<protein>
    <recommendedName>
        <fullName evidence="5">Neutral ceramidase</fullName>
        <ecNumber evidence="5">3.5.1.23</ecNumber>
    </recommendedName>
</protein>
<dbReference type="PANTHER" id="PTHR12670:SF1">
    <property type="entry name" value="NEUTRAL CERAMIDASE"/>
    <property type="match status" value="1"/>
</dbReference>
<evidence type="ECO:0000256" key="3">
    <source>
        <dbReference type="PIRSR" id="PIRSR606823-1"/>
    </source>
</evidence>
<dbReference type="GO" id="GO:0046512">
    <property type="term" value="P:sphingosine biosynthetic process"/>
    <property type="evidence" value="ECO:0000318"/>
    <property type="project" value="GO_Central"/>
</dbReference>
<evidence type="ECO:0000256" key="1">
    <source>
        <dbReference type="ARBA" id="ARBA00009835"/>
    </source>
</evidence>
<dbReference type="GO" id="GO:0046514">
    <property type="term" value="P:ceramide catabolic process"/>
    <property type="evidence" value="ECO:0000318"/>
    <property type="project" value="GO_Central"/>
</dbReference>
<dbReference type="EMBL" id="DF237351">
    <property type="protein sequence ID" value="GAQ88116.1"/>
    <property type="molecule type" value="Genomic_DNA"/>
</dbReference>
<dbReference type="PANTHER" id="PTHR12670">
    <property type="entry name" value="CERAMIDASE"/>
    <property type="match status" value="1"/>
</dbReference>
<dbReference type="Gene3D" id="2.60.40.2300">
    <property type="entry name" value="Neutral/alkaline non-lysosomal ceramidase, C-terminal domain"/>
    <property type="match status" value="1"/>
</dbReference>
<feature type="domain" description="Neutral/alkaline non-lysosomal ceramidase N-terminal" evidence="8">
    <location>
        <begin position="31"/>
        <end position="617"/>
    </location>
</feature>
<dbReference type="GO" id="GO:0017040">
    <property type="term" value="F:N-acylsphingosine amidohydrolase activity"/>
    <property type="evidence" value="ECO:0000318"/>
    <property type="project" value="GO_Central"/>
</dbReference>
<evidence type="ECO:0000256" key="7">
    <source>
        <dbReference type="SAM" id="SignalP"/>
    </source>
</evidence>
<feature type="chain" id="PRO_5012237258" description="Neutral ceramidase" evidence="7">
    <location>
        <begin position="21"/>
        <end position="788"/>
    </location>
</feature>
<name>A0A1Y1IHA8_KLENI</name>
<keyword evidence="4" id="KW-0479">Metal-binding</keyword>
<evidence type="ECO:0000256" key="5">
    <source>
        <dbReference type="RuleBase" id="RU366019"/>
    </source>
</evidence>
<feature type="region of interest" description="Disordered" evidence="6">
    <location>
        <begin position="261"/>
        <end position="300"/>
    </location>
</feature>
<dbReference type="InterPro" id="IPR038445">
    <property type="entry name" value="NCDase_C_sf"/>
</dbReference>
<dbReference type="Proteomes" id="UP000054558">
    <property type="component" value="Unassembled WGS sequence"/>
</dbReference>
<evidence type="ECO:0000256" key="6">
    <source>
        <dbReference type="SAM" id="MobiDB-lite"/>
    </source>
</evidence>
<feature type="compositionally biased region" description="Basic and acidic residues" evidence="6">
    <location>
        <begin position="282"/>
        <end position="300"/>
    </location>
</feature>
<dbReference type="InterPro" id="IPR006823">
    <property type="entry name" value="Ceramidase_alk"/>
</dbReference>
<dbReference type="Pfam" id="PF17048">
    <property type="entry name" value="Ceramidse_alk_C"/>
    <property type="match status" value="1"/>
</dbReference>
<feature type="binding site" evidence="4">
    <location>
        <position position="588"/>
    </location>
    <ligand>
        <name>Zn(2+)</name>
        <dbReference type="ChEBI" id="CHEBI:29105"/>
    </ligand>
</feature>
<feature type="signal peptide" evidence="7">
    <location>
        <begin position="1"/>
        <end position="20"/>
    </location>
</feature>
<evidence type="ECO:0000259" key="9">
    <source>
        <dbReference type="Pfam" id="PF17048"/>
    </source>
</evidence>
<dbReference type="STRING" id="105231.A0A1Y1IHA8"/>
<comment type="cofactor">
    <cofactor evidence="4">
        <name>Zn(2+)</name>
        <dbReference type="ChEBI" id="CHEBI:29105"/>
    </cofactor>
    <text evidence="4">Binds 1 zinc ion per subunit.</text>
</comment>
<dbReference type="OrthoDB" id="191371at2759"/>
<dbReference type="GO" id="GO:0005576">
    <property type="term" value="C:extracellular region"/>
    <property type="evidence" value="ECO:0000318"/>
    <property type="project" value="GO_Central"/>
</dbReference>
<evidence type="ECO:0000259" key="8">
    <source>
        <dbReference type="Pfam" id="PF04734"/>
    </source>
</evidence>
<dbReference type="GO" id="GO:0042759">
    <property type="term" value="P:long-chain fatty acid biosynthetic process"/>
    <property type="evidence" value="ECO:0000318"/>
    <property type="project" value="GO_Central"/>
</dbReference>
<evidence type="ECO:0000256" key="2">
    <source>
        <dbReference type="ARBA" id="ARBA00022801"/>
    </source>
</evidence>
<dbReference type="GO" id="GO:0016020">
    <property type="term" value="C:membrane"/>
    <property type="evidence" value="ECO:0007669"/>
    <property type="project" value="GOC"/>
</dbReference>
<dbReference type="InterPro" id="IPR031329">
    <property type="entry name" value="NEUT/ALK_ceramidase_N"/>
</dbReference>
<keyword evidence="5" id="KW-0443">Lipid metabolism</keyword>
<dbReference type="AlphaFoldDB" id="A0A1Y1IHA8"/>
<evidence type="ECO:0000256" key="4">
    <source>
        <dbReference type="PIRSR" id="PIRSR606823-2"/>
    </source>
</evidence>
<feature type="active site" description="Nucleophile" evidence="3">
    <location>
        <position position="359"/>
    </location>
</feature>
<dbReference type="InterPro" id="IPR031331">
    <property type="entry name" value="NEUT/ALK_ceramidase_C"/>
</dbReference>
<keyword evidence="11" id="KW-1185">Reference proteome</keyword>
<dbReference type="EC" id="3.5.1.23" evidence="5"/>
<feature type="domain" description="Neutral/alkaline non-lysosomal ceramidase C-terminal" evidence="9">
    <location>
        <begin position="619"/>
        <end position="786"/>
    </location>
</feature>
<keyword evidence="5" id="KW-0746">Sphingolipid metabolism</keyword>
<organism evidence="10 11">
    <name type="scientific">Klebsormidium nitens</name>
    <name type="common">Green alga</name>
    <name type="synonym">Ulothrix nitens</name>
    <dbReference type="NCBI Taxonomy" id="105231"/>
    <lineage>
        <taxon>Eukaryota</taxon>
        <taxon>Viridiplantae</taxon>
        <taxon>Streptophyta</taxon>
        <taxon>Klebsormidiophyceae</taxon>
        <taxon>Klebsormidiales</taxon>
        <taxon>Klebsormidiaceae</taxon>
        <taxon>Klebsormidium</taxon>
    </lineage>
</organism>
<feature type="binding site" evidence="4">
    <location>
        <position position="232"/>
    </location>
    <ligand>
        <name>Zn(2+)</name>
        <dbReference type="ChEBI" id="CHEBI:29105"/>
    </ligand>
</feature>
<comment type="catalytic activity">
    <reaction evidence="5">
        <text>an N-acylsphing-4-enine + H2O = sphing-4-enine + a fatty acid</text>
        <dbReference type="Rhea" id="RHEA:20856"/>
        <dbReference type="ChEBI" id="CHEBI:15377"/>
        <dbReference type="ChEBI" id="CHEBI:28868"/>
        <dbReference type="ChEBI" id="CHEBI:52639"/>
        <dbReference type="ChEBI" id="CHEBI:57756"/>
        <dbReference type="EC" id="3.5.1.23"/>
    </reaction>
</comment>
<evidence type="ECO:0000313" key="10">
    <source>
        <dbReference type="EMBL" id="GAQ88116.1"/>
    </source>
</evidence>